<accession>A0ABM9LII6</accession>
<evidence type="ECO:0000313" key="2">
    <source>
        <dbReference type="Proteomes" id="UP001190465"/>
    </source>
</evidence>
<gene>
    <name evidence="1" type="ORF">MU0053_001455</name>
</gene>
<proteinExistence type="predicted"/>
<name>A0ABM9LII6_9MYCO</name>
<protein>
    <submittedName>
        <fullName evidence="1">Uncharacterized protein</fullName>
    </submittedName>
</protein>
<dbReference type="EMBL" id="OY726397">
    <property type="protein sequence ID" value="CAJ1499597.1"/>
    <property type="molecule type" value="Genomic_DNA"/>
</dbReference>
<keyword evidence="2" id="KW-1185">Reference proteome</keyword>
<reference evidence="1 2" key="1">
    <citation type="submission" date="2023-08" db="EMBL/GenBank/DDBJ databases">
        <authorList>
            <person name="Folkvardsen B D."/>
            <person name="Norman A."/>
        </authorList>
    </citation>
    <scope>NUCLEOTIDE SEQUENCE [LARGE SCALE GENOMIC DNA]</scope>
    <source>
        <strain evidence="1 2">Mu0053</strain>
    </source>
</reference>
<dbReference type="RefSeq" id="WP_308481696.1">
    <property type="nucleotide sequence ID" value="NZ_OY726397.1"/>
</dbReference>
<organism evidence="1 2">
    <name type="scientific">[Mycobacterium] burgundiense</name>
    <dbReference type="NCBI Taxonomy" id="3064286"/>
    <lineage>
        <taxon>Bacteria</taxon>
        <taxon>Bacillati</taxon>
        <taxon>Actinomycetota</taxon>
        <taxon>Actinomycetes</taxon>
        <taxon>Mycobacteriales</taxon>
        <taxon>Mycobacteriaceae</taxon>
        <taxon>Mycolicibacterium</taxon>
    </lineage>
</organism>
<dbReference type="Proteomes" id="UP001190465">
    <property type="component" value="Chromosome"/>
</dbReference>
<sequence length="173" mass="18320">MRYRLDVVAPSVVEAVRAAGGWMFDRVMAGWDVRVLVDPARLDAADDRALQILGADTGDLESALLTGPRGTHPHALAVAADLYGQDARIRAGVQQALDSGHTEVTLWGESWPAELDSNSVGSVQHRLSVAARAFKAQALAALDCPDVHLGRTELFRSGTPESCPVAADLVPAS</sequence>
<evidence type="ECO:0000313" key="1">
    <source>
        <dbReference type="EMBL" id="CAJ1499597.1"/>
    </source>
</evidence>